<keyword evidence="2" id="KW-1185">Reference proteome</keyword>
<dbReference type="InterPro" id="IPR002347">
    <property type="entry name" value="SDR_fam"/>
</dbReference>
<evidence type="ECO:0000313" key="2">
    <source>
        <dbReference type="Proteomes" id="UP001562354"/>
    </source>
</evidence>
<dbReference type="GeneID" id="95977636"/>
<comment type="caution">
    <text evidence="1">The sequence shown here is derived from an EMBL/GenBank/DDBJ whole genome shotgun (WGS) entry which is preliminary data.</text>
</comment>
<dbReference type="Proteomes" id="UP001562354">
    <property type="component" value="Unassembled WGS sequence"/>
</dbReference>
<accession>A0ABR3PFW1</accession>
<dbReference type="SUPFAM" id="SSF51735">
    <property type="entry name" value="NAD(P)-binding Rossmann-fold domains"/>
    <property type="match status" value="1"/>
</dbReference>
<dbReference type="InterPro" id="IPR052184">
    <property type="entry name" value="SDR_enzymes"/>
</dbReference>
<reference evidence="1 2" key="1">
    <citation type="submission" date="2024-07" db="EMBL/GenBank/DDBJ databases">
        <title>Draft sequence of the Neodothiora populina.</title>
        <authorList>
            <person name="Drown D.D."/>
            <person name="Schuette U.S."/>
            <person name="Buechlein A.B."/>
            <person name="Rusch D.R."/>
            <person name="Winton L.W."/>
            <person name="Adams G.A."/>
        </authorList>
    </citation>
    <scope>NUCLEOTIDE SEQUENCE [LARGE SCALE GENOMIC DNA]</scope>
    <source>
        <strain evidence="1 2">CPC 39397</strain>
    </source>
</reference>
<protein>
    <recommendedName>
        <fullName evidence="3">NAD(P)-binding protein</fullName>
    </recommendedName>
</protein>
<gene>
    <name evidence="1" type="ORF">AAFC00_003936</name>
</gene>
<dbReference type="Pfam" id="PF00106">
    <property type="entry name" value="adh_short"/>
    <property type="match status" value="1"/>
</dbReference>
<sequence length="246" mass="26508">MAPTIVLVSGANRGLGKGFIELYLAKPNYTVIAANRDPTHPTSKALFDLPKGVGSKLIIVKTDASVATSAQDAVNKLVANEEIKHLDIVIANAGVSYIWPKVSELKIEDLEGHMAPNVYGTVWLFQATLPLLLKSADPKWITIGSTAGCIQNQLPITNAAYATSKIAVHWLTKKMNHEEEKLTAFVISPGWCQTDLGNTGARAFGMEQAPVTVEESCGNMVPLIEGATKETHGGRLIDYQGDELAW</sequence>
<dbReference type="PANTHER" id="PTHR45458">
    <property type="entry name" value="SHORT-CHAIN DEHYDROGENASE/REDUCTASE SDR"/>
    <property type="match status" value="1"/>
</dbReference>
<dbReference type="RefSeq" id="XP_069201312.1">
    <property type="nucleotide sequence ID" value="XM_069343486.1"/>
</dbReference>
<dbReference type="PANTHER" id="PTHR45458:SF1">
    <property type="entry name" value="SHORT CHAIN DEHYDROGENASE"/>
    <property type="match status" value="1"/>
</dbReference>
<dbReference type="InterPro" id="IPR036291">
    <property type="entry name" value="NAD(P)-bd_dom_sf"/>
</dbReference>
<dbReference type="PRINTS" id="PR00081">
    <property type="entry name" value="GDHRDH"/>
</dbReference>
<organism evidence="1 2">
    <name type="scientific">Neodothiora populina</name>
    <dbReference type="NCBI Taxonomy" id="2781224"/>
    <lineage>
        <taxon>Eukaryota</taxon>
        <taxon>Fungi</taxon>
        <taxon>Dikarya</taxon>
        <taxon>Ascomycota</taxon>
        <taxon>Pezizomycotina</taxon>
        <taxon>Dothideomycetes</taxon>
        <taxon>Dothideomycetidae</taxon>
        <taxon>Dothideales</taxon>
        <taxon>Dothioraceae</taxon>
        <taxon>Neodothiora</taxon>
    </lineage>
</organism>
<evidence type="ECO:0000313" key="1">
    <source>
        <dbReference type="EMBL" id="KAL1305038.1"/>
    </source>
</evidence>
<name>A0ABR3PFW1_9PEZI</name>
<dbReference type="Gene3D" id="3.40.50.720">
    <property type="entry name" value="NAD(P)-binding Rossmann-like Domain"/>
    <property type="match status" value="1"/>
</dbReference>
<evidence type="ECO:0008006" key="3">
    <source>
        <dbReference type="Google" id="ProtNLM"/>
    </source>
</evidence>
<proteinExistence type="predicted"/>
<dbReference type="EMBL" id="JBFMKM010000008">
    <property type="protein sequence ID" value="KAL1305038.1"/>
    <property type="molecule type" value="Genomic_DNA"/>
</dbReference>